<dbReference type="AlphaFoldDB" id="A0A8R7QYB6"/>
<accession>A0A8R7QYB6</accession>
<proteinExistence type="predicted"/>
<dbReference type="EnsemblPlants" id="TuG1812G0700000730.01.T01">
    <property type="protein sequence ID" value="TuG1812G0700000730.01.T01.cds395904"/>
    <property type="gene ID" value="TuG1812G0700000730.01"/>
</dbReference>
<reference evidence="1" key="2">
    <citation type="submission" date="2018-03" db="EMBL/GenBank/DDBJ databases">
        <title>The Triticum urartu genome reveals the dynamic nature of wheat genome evolution.</title>
        <authorList>
            <person name="Ling H."/>
            <person name="Ma B."/>
            <person name="Shi X."/>
            <person name="Liu H."/>
            <person name="Dong L."/>
            <person name="Sun H."/>
            <person name="Cao Y."/>
            <person name="Gao Q."/>
            <person name="Zheng S."/>
            <person name="Li Y."/>
            <person name="Yu Y."/>
            <person name="Du H."/>
            <person name="Qi M."/>
            <person name="Li Y."/>
            <person name="Yu H."/>
            <person name="Cui Y."/>
            <person name="Wang N."/>
            <person name="Chen C."/>
            <person name="Wu H."/>
            <person name="Zhao Y."/>
            <person name="Zhang J."/>
            <person name="Li Y."/>
            <person name="Zhou W."/>
            <person name="Zhang B."/>
            <person name="Hu W."/>
            <person name="Eijk M."/>
            <person name="Tang J."/>
            <person name="Witsenboer H."/>
            <person name="Zhao S."/>
            <person name="Li Z."/>
            <person name="Zhang A."/>
            <person name="Wang D."/>
            <person name="Liang C."/>
        </authorList>
    </citation>
    <scope>NUCLEOTIDE SEQUENCE [LARGE SCALE GENOMIC DNA]</scope>
    <source>
        <strain evidence="1">cv. G1812</strain>
    </source>
</reference>
<name>A0A8R7QYB6_TRIUA</name>
<dbReference type="Proteomes" id="UP000015106">
    <property type="component" value="Chromosome 7"/>
</dbReference>
<evidence type="ECO:0000313" key="1">
    <source>
        <dbReference type="EnsemblPlants" id="TuG1812G0700000730.01.T01.cds395904"/>
    </source>
</evidence>
<evidence type="ECO:0000313" key="2">
    <source>
        <dbReference type="Proteomes" id="UP000015106"/>
    </source>
</evidence>
<protein>
    <submittedName>
        <fullName evidence="1">Uncharacterized protein</fullName>
    </submittedName>
</protein>
<dbReference type="Gramene" id="TuG1812G0700000730.01.T01">
    <property type="protein sequence ID" value="TuG1812G0700000730.01.T01.cds395904"/>
    <property type="gene ID" value="TuG1812G0700000730.01"/>
</dbReference>
<reference evidence="1" key="3">
    <citation type="submission" date="2022-06" db="UniProtKB">
        <authorList>
            <consortium name="EnsemblPlants"/>
        </authorList>
    </citation>
    <scope>IDENTIFICATION</scope>
</reference>
<organism evidence="1 2">
    <name type="scientific">Triticum urartu</name>
    <name type="common">Red wild einkorn</name>
    <name type="synonym">Crithodium urartu</name>
    <dbReference type="NCBI Taxonomy" id="4572"/>
    <lineage>
        <taxon>Eukaryota</taxon>
        <taxon>Viridiplantae</taxon>
        <taxon>Streptophyta</taxon>
        <taxon>Embryophyta</taxon>
        <taxon>Tracheophyta</taxon>
        <taxon>Spermatophyta</taxon>
        <taxon>Magnoliopsida</taxon>
        <taxon>Liliopsida</taxon>
        <taxon>Poales</taxon>
        <taxon>Poaceae</taxon>
        <taxon>BOP clade</taxon>
        <taxon>Pooideae</taxon>
        <taxon>Triticodae</taxon>
        <taxon>Triticeae</taxon>
        <taxon>Triticinae</taxon>
        <taxon>Triticum</taxon>
    </lineage>
</organism>
<sequence length="107" mass="11553">RARTWVNIVSPSSLVIIDPQTHSSGPPTRDLPVLTPILVLSLRVPLCCQQKNQWLASSSTTTTLFPGRPFPLANSLCLAASRYVPTQPATLSRSTTMPLVTRSGLEA</sequence>
<reference evidence="2" key="1">
    <citation type="journal article" date="2013" name="Nature">
        <title>Draft genome of the wheat A-genome progenitor Triticum urartu.</title>
        <authorList>
            <person name="Ling H.Q."/>
            <person name="Zhao S."/>
            <person name="Liu D."/>
            <person name="Wang J."/>
            <person name="Sun H."/>
            <person name="Zhang C."/>
            <person name="Fan H."/>
            <person name="Li D."/>
            <person name="Dong L."/>
            <person name="Tao Y."/>
            <person name="Gao C."/>
            <person name="Wu H."/>
            <person name="Li Y."/>
            <person name="Cui Y."/>
            <person name="Guo X."/>
            <person name="Zheng S."/>
            <person name="Wang B."/>
            <person name="Yu K."/>
            <person name="Liang Q."/>
            <person name="Yang W."/>
            <person name="Lou X."/>
            <person name="Chen J."/>
            <person name="Feng M."/>
            <person name="Jian J."/>
            <person name="Zhang X."/>
            <person name="Luo G."/>
            <person name="Jiang Y."/>
            <person name="Liu J."/>
            <person name="Wang Z."/>
            <person name="Sha Y."/>
            <person name="Zhang B."/>
            <person name="Wu H."/>
            <person name="Tang D."/>
            <person name="Shen Q."/>
            <person name="Xue P."/>
            <person name="Zou S."/>
            <person name="Wang X."/>
            <person name="Liu X."/>
            <person name="Wang F."/>
            <person name="Yang Y."/>
            <person name="An X."/>
            <person name="Dong Z."/>
            <person name="Zhang K."/>
            <person name="Zhang X."/>
            <person name="Luo M.C."/>
            <person name="Dvorak J."/>
            <person name="Tong Y."/>
            <person name="Wang J."/>
            <person name="Yang H."/>
            <person name="Li Z."/>
            <person name="Wang D."/>
            <person name="Zhang A."/>
            <person name="Wang J."/>
        </authorList>
    </citation>
    <scope>NUCLEOTIDE SEQUENCE</scope>
    <source>
        <strain evidence="2">cv. G1812</strain>
    </source>
</reference>
<keyword evidence="2" id="KW-1185">Reference proteome</keyword>